<accession>A0AAP4BTE9</accession>
<evidence type="ECO:0000313" key="1">
    <source>
        <dbReference type="EMBL" id="MDK4326100.1"/>
    </source>
</evidence>
<dbReference type="RefSeq" id="WP_284589671.1">
    <property type="nucleotide sequence ID" value="NZ_JASNVP010000005.1"/>
</dbReference>
<protein>
    <submittedName>
        <fullName evidence="1">Uncharacterized protein</fullName>
    </submittedName>
</protein>
<gene>
    <name evidence="1" type="ORF">QPX54_06185</name>
</gene>
<evidence type="ECO:0000313" key="2">
    <source>
        <dbReference type="Proteomes" id="UP001226160"/>
    </source>
</evidence>
<organism evidence="1 2">
    <name type="scientific">Corynebacterium propinquum</name>
    <dbReference type="NCBI Taxonomy" id="43769"/>
    <lineage>
        <taxon>Bacteria</taxon>
        <taxon>Bacillati</taxon>
        <taxon>Actinomycetota</taxon>
        <taxon>Actinomycetes</taxon>
        <taxon>Mycobacteriales</taxon>
        <taxon>Corynebacteriaceae</taxon>
        <taxon>Corynebacterium</taxon>
    </lineage>
</organism>
<dbReference type="AlphaFoldDB" id="A0AAP4BTE9"/>
<sequence length="87" mass="9840">MPPVTDVKNFTADQCKRRCPRGIKIALRDATNIHDVPEDYWDFLDKYGLMEINKKNGNPRFSKKGRAVIKSLRDCFVGDRLVAGSAA</sequence>
<reference evidence="1" key="1">
    <citation type="submission" date="2023-05" db="EMBL/GenBank/DDBJ databases">
        <title>Metabolic capabilities are highly conserved among human nasal-associated Corynebacterium species in pangenomic analyses.</title>
        <authorList>
            <person name="Tran T.H."/>
            <person name="Roberts A.Q."/>
            <person name="Escapa I.F."/>
            <person name="Gao W."/>
            <person name="Conlan S."/>
            <person name="Kong H."/>
            <person name="Segre J.A."/>
            <person name="Kelly M.S."/>
            <person name="Lemon K.P."/>
        </authorList>
    </citation>
    <scope>NUCLEOTIDE SEQUENCE</scope>
    <source>
        <strain evidence="1">KPL2654</strain>
    </source>
</reference>
<name>A0AAP4BTE9_9CORY</name>
<comment type="caution">
    <text evidence="1">The sequence shown here is derived from an EMBL/GenBank/DDBJ whole genome shotgun (WGS) entry which is preliminary data.</text>
</comment>
<dbReference type="Proteomes" id="UP001226160">
    <property type="component" value="Unassembled WGS sequence"/>
</dbReference>
<proteinExistence type="predicted"/>
<dbReference type="EMBL" id="JASNVP010000005">
    <property type="protein sequence ID" value="MDK4326100.1"/>
    <property type="molecule type" value="Genomic_DNA"/>
</dbReference>